<evidence type="ECO:0000256" key="3">
    <source>
        <dbReference type="SAM" id="SignalP"/>
    </source>
</evidence>
<gene>
    <name evidence="4" type="ORF">HMPREF9470_02136</name>
</gene>
<keyword evidence="1" id="KW-0677">Repeat</keyword>
<name>A0A0J9C6S6_9FIRM</name>
<dbReference type="GeneID" id="93161923"/>
<feature type="repeat" description="Cell wall-binding" evidence="2">
    <location>
        <begin position="64"/>
        <end position="84"/>
    </location>
</feature>
<keyword evidence="3" id="KW-0732">Signal</keyword>
<dbReference type="PROSITE" id="PS51170">
    <property type="entry name" value="CW"/>
    <property type="match status" value="2"/>
</dbReference>
<dbReference type="Pfam" id="PF01473">
    <property type="entry name" value="Choline_bind_1"/>
    <property type="match status" value="1"/>
</dbReference>
<comment type="caution">
    <text evidence="4">The sequence shown here is derived from an EMBL/GenBank/DDBJ whole genome shotgun (WGS) entry which is preliminary data.</text>
</comment>
<dbReference type="OrthoDB" id="1912376at2"/>
<evidence type="ECO:0000313" key="5">
    <source>
        <dbReference type="Proteomes" id="UP000037392"/>
    </source>
</evidence>
<dbReference type="Gene3D" id="2.10.270.20">
    <property type="match status" value="1"/>
</dbReference>
<protein>
    <recommendedName>
        <fullName evidence="6">Cell wall-binding repeat protein</fullName>
    </recommendedName>
</protein>
<dbReference type="RefSeq" id="WP_007860552.1">
    <property type="nucleotide sequence ID" value="NZ_KQ235877.1"/>
</dbReference>
<dbReference type="EMBL" id="ADLK01000019">
    <property type="protein sequence ID" value="KMW20121.1"/>
    <property type="molecule type" value="Genomic_DNA"/>
</dbReference>
<proteinExistence type="predicted"/>
<feature type="signal peptide" evidence="3">
    <location>
        <begin position="1"/>
        <end position="23"/>
    </location>
</feature>
<dbReference type="Proteomes" id="UP000037392">
    <property type="component" value="Unassembled WGS sequence"/>
</dbReference>
<organism evidence="4 5">
    <name type="scientific">[Clostridium] citroniae WAL-19142</name>
    <dbReference type="NCBI Taxonomy" id="742734"/>
    <lineage>
        <taxon>Bacteria</taxon>
        <taxon>Bacillati</taxon>
        <taxon>Bacillota</taxon>
        <taxon>Clostridia</taxon>
        <taxon>Lachnospirales</taxon>
        <taxon>Lachnospiraceae</taxon>
        <taxon>Enterocloster</taxon>
    </lineage>
</organism>
<dbReference type="InterPro" id="IPR018337">
    <property type="entry name" value="Cell_wall/Cho-bd_repeat"/>
</dbReference>
<sequence>MRKVLLFIASALLSASMGMTAFAGEWKQDDTGWWYQNDDGGYPTSTWQNIDGKNYLFNDNGYMRTGWIKTVNGNWYYLNPTGEIRYEDLTENNTTYYFDSNGFCTNPDNESSIESDYQSILDQERLEAQKRLLDQGSSNGNAYEENIVYERDASPQPLKNRFPLADTQL</sequence>
<accession>A0A0J9C6S6</accession>
<dbReference type="PATRIC" id="fig|742734.4.peg.2295"/>
<evidence type="ECO:0000256" key="1">
    <source>
        <dbReference type="ARBA" id="ARBA00022737"/>
    </source>
</evidence>
<evidence type="ECO:0008006" key="6">
    <source>
        <dbReference type="Google" id="ProtNLM"/>
    </source>
</evidence>
<dbReference type="AlphaFoldDB" id="A0A0J9C6S6"/>
<reference evidence="4 5" key="1">
    <citation type="submission" date="2011-04" db="EMBL/GenBank/DDBJ databases">
        <title>The Genome Sequence of Clostridium citroniae WAL-19142.</title>
        <authorList>
            <consortium name="The Broad Institute Genome Sequencing Platform"/>
            <person name="Earl A."/>
            <person name="Ward D."/>
            <person name="Feldgarden M."/>
            <person name="Gevers D."/>
            <person name="Warren Y.A."/>
            <person name="Tyrrell K.L."/>
            <person name="Citron D.M."/>
            <person name="Goldstein E.J."/>
            <person name="Daigneault M."/>
            <person name="Allen-Vercoe E."/>
            <person name="Young S.K."/>
            <person name="Zeng Q."/>
            <person name="Gargeya S."/>
            <person name="Fitzgerald M."/>
            <person name="Haas B."/>
            <person name="Abouelleil A."/>
            <person name="Alvarado L."/>
            <person name="Arachchi H.M."/>
            <person name="Berlin A."/>
            <person name="Brown A."/>
            <person name="Chapman S.B."/>
            <person name="Chen Z."/>
            <person name="Dunbar C."/>
            <person name="Freedman E."/>
            <person name="Gearin G."/>
            <person name="Gellesch M."/>
            <person name="Goldberg J."/>
            <person name="Griggs A."/>
            <person name="Gujja S."/>
            <person name="Heilman E.R."/>
            <person name="Heiman D."/>
            <person name="Howarth C."/>
            <person name="Larson L."/>
            <person name="Lui A."/>
            <person name="MacDonald P.J."/>
            <person name="Mehta T."/>
            <person name="Montmayeur A."/>
            <person name="Murphy C."/>
            <person name="Neiman D."/>
            <person name="Pearson M."/>
            <person name="Priest M."/>
            <person name="Roberts A."/>
            <person name="Saif S."/>
            <person name="Shea T."/>
            <person name="Shenoy N."/>
            <person name="Sisk P."/>
            <person name="Stolte C."/>
            <person name="Sykes S."/>
            <person name="White J."/>
            <person name="Yandava C."/>
            <person name="Wortman J."/>
            <person name="Nusbaum C."/>
            <person name="Birren B."/>
        </authorList>
    </citation>
    <scope>NUCLEOTIDE SEQUENCE [LARGE SCALE GENOMIC DNA]</scope>
    <source>
        <strain evidence="4 5">WAL-19142</strain>
    </source>
</reference>
<feature type="chain" id="PRO_5005315668" description="Cell wall-binding repeat protein" evidence="3">
    <location>
        <begin position="24"/>
        <end position="169"/>
    </location>
</feature>
<evidence type="ECO:0000313" key="4">
    <source>
        <dbReference type="EMBL" id="KMW20121.1"/>
    </source>
</evidence>
<dbReference type="Pfam" id="PF19127">
    <property type="entry name" value="Choline_bind_3"/>
    <property type="match status" value="1"/>
</dbReference>
<dbReference type="SUPFAM" id="SSF69360">
    <property type="entry name" value="Cell wall binding repeat"/>
    <property type="match status" value="1"/>
</dbReference>
<evidence type="ECO:0000256" key="2">
    <source>
        <dbReference type="PROSITE-ProRule" id="PRU00591"/>
    </source>
</evidence>
<feature type="repeat" description="Cell wall-binding" evidence="2">
    <location>
        <begin position="44"/>
        <end position="63"/>
    </location>
</feature>